<evidence type="ECO:0000256" key="5">
    <source>
        <dbReference type="ARBA" id="ARBA00066788"/>
    </source>
</evidence>
<dbReference type="InterPro" id="IPR044668">
    <property type="entry name" value="PuuD-like"/>
</dbReference>
<sequence length="255" mass="27602">MEPRPLVGVIACRRTVEGHPAHMVTDKYVSALRDVGLQPVMIPVWEDMDSAADIDAMQALLSRLDGLLLTGSYSNMHPSRYGESLAPENTYEDRARDAAALQWVPLALTLGMPLLGICRGFQELNVAFGGSLHQAVQQVPGLMDHREPKGDQDAQFAPSHDISIVAGGQLAALYDVPEARVNSLHQQGIARLGEGLRVEALAPDGLVEAVSVSTASSFALAVQWHPEWKTREHPLYLAILEGFADACRDKAAHGE</sequence>
<proteinExistence type="inferred from homology"/>
<dbReference type="PROSITE" id="PS51273">
    <property type="entry name" value="GATASE_TYPE_1"/>
    <property type="match status" value="1"/>
</dbReference>
<evidence type="ECO:0000256" key="3">
    <source>
        <dbReference type="ARBA" id="ARBA00055068"/>
    </source>
</evidence>
<dbReference type="Proteomes" id="UP000319941">
    <property type="component" value="Unassembled WGS sequence"/>
</dbReference>
<dbReference type="STRING" id="553385.GCA_000591415_01100"/>
<dbReference type="CDD" id="cd01745">
    <property type="entry name" value="GATase1_2"/>
    <property type="match status" value="1"/>
</dbReference>
<name>A0A558HXS6_9GAMM</name>
<comment type="pathway">
    <text evidence="4">Amine and polyamine degradation; putrescine degradation; 4-aminobutanoate from putrescine: step 4/4.</text>
</comment>
<dbReference type="EC" id="3.5.1.94" evidence="5"/>
<reference evidence="6 7" key="1">
    <citation type="submission" date="2019-07" db="EMBL/GenBank/DDBJ databases">
        <title>Diversity of Bacteria from Kongsfjorden, Arctic.</title>
        <authorList>
            <person name="Yu Y."/>
        </authorList>
    </citation>
    <scope>NUCLEOTIDE SEQUENCE [LARGE SCALE GENOMIC DNA]</scope>
    <source>
        <strain evidence="6 7">SM1923</strain>
    </source>
</reference>
<dbReference type="PANTHER" id="PTHR43235:SF1">
    <property type="entry name" value="GLUTAMINE AMIDOTRANSFERASE PB2B2.05-RELATED"/>
    <property type="match status" value="1"/>
</dbReference>
<dbReference type="RefSeq" id="WP_144726476.1">
    <property type="nucleotide sequence ID" value="NZ_CAWOWR010000001.1"/>
</dbReference>
<evidence type="ECO:0000256" key="4">
    <source>
        <dbReference type="ARBA" id="ARBA00060634"/>
    </source>
</evidence>
<dbReference type="Pfam" id="PF07722">
    <property type="entry name" value="Peptidase_C26"/>
    <property type="match status" value="1"/>
</dbReference>
<gene>
    <name evidence="6" type="ORF">FQP86_02510</name>
</gene>
<organism evidence="6 7">
    <name type="scientific">Cobetia crustatorum</name>
    <dbReference type="NCBI Taxonomy" id="553385"/>
    <lineage>
        <taxon>Bacteria</taxon>
        <taxon>Pseudomonadati</taxon>
        <taxon>Pseudomonadota</taxon>
        <taxon>Gammaproteobacteria</taxon>
        <taxon>Oceanospirillales</taxon>
        <taxon>Halomonadaceae</taxon>
        <taxon>Cobetia</taxon>
    </lineage>
</organism>
<accession>A0A558HXS6</accession>
<keyword evidence="7" id="KW-1185">Reference proteome</keyword>
<comment type="catalytic activity">
    <reaction evidence="2">
        <text>4-(gamma-L-glutamylamino)butanoate + H2O = 4-aminobutanoate + L-glutamate</text>
        <dbReference type="Rhea" id="RHEA:19737"/>
        <dbReference type="ChEBI" id="CHEBI:15377"/>
        <dbReference type="ChEBI" id="CHEBI:29985"/>
        <dbReference type="ChEBI" id="CHEBI:58800"/>
        <dbReference type="ChEBI" id="CHEBI:59888"/>
        <dbReference type="EC" id="3.5.1.94"/>
    </reaction>
</comment>
<keyword evidence="6" id="KW-0378">Hydrolase</keyword>
<dbReference type="InterPro" id="IPR029062">
    <property type="entry name" value="Class_I_gatase-like"/>
</dbReference>
<dbReference type="Gene3D" id="3.40.50.880">
    <property type="match status" value="1"/>
</dbReference>
<evidence type="ECO:0000313" key="7">
    <source>
        <dbReference type="Proteomes" id="UP000319941"/>
    </source>
</evidence>
<comment type="similarity">
    <text evidence="1">Belongs to the peptidase C26 family.</text>
</comment>
<dbReference type="EMBL" id="VNFH01000001">
    <property type="protein sequence ID" value="TVU73950.1"/>
    <property type="molecule type" value="Genomic_DNA"/>
</dbReference>
<dbReference type="GO" id="GO:0006598">
    <property type="term" value="P:polyamine catabolic process"/>
    <property type="evidence" value="ECO:0007669"/>
    <property type="project" value="TreeGrafter"/>
</dbReference>
<dbReference type="AlphaFoldDB" id="A0A558HXS6"/>
<evidence type="ECO:0000256" key="2">
    <source>
        <dbReference type="ARBA" id="ARBA00052718"/>
    </source>
</evidence>
<comment type="caution">
    <text evidence="6">The sequence shown here is derived from an EMBL/GenBank/DDBJ whole genome shotgun (WGS) entry which is preliminary data.</text>
</comment>
<dbReference type="GO" id="GO:0033969">
    <property type="term" value="F:gamma-glutamyl-gamma-aminobutyrate hydrolase activity"/>
    <property type="evidence" value="ECO:0007669"/>
    <property type="project" value="UniProtKB-EC"/>
</dbReference>
<dbReference type="InterPro" id="IPR011697">
    <property type="entry name" value="Peptidase_C26"/>
</dbReference>
<comment type="function">
    <text evidence="3">Involved in the breakdown of putrescine via hydrolysis of the gamma-glutamyl linkage of gamma-glutamyl-gamma-aminobutyrate.</text>
</comment>
<dbReference type="OrthoDB" id="9813383at2"/>
<evidence type="ECO:0000256" key="1">
    <source>
        <dbReference type="ARBA" id="ARBA00011083"/>
    </source>
</evidence>
<dbReference type="GO" id="GO:0005829">
    <property type="term" value="C:cytosol"/>
    <property type="evidence" value="ECO:0007669"/>
    <property type="project" value="TreeGrafter"/>
</dbReference>
<dbReference type="FunFam" id="3.40.50.880:FF:000030">
    <property type="entry name" value="Gamma-glutamyl-gamma-aminobutyrate hydrolase PuuD"/>
    <property type="match status" value="1"/>
</dbReference>
<evidence type="ECO:0000313" key="6">
    <source>
        <dbReference type="EMBL" id="TVU73950.1"/>
    </source>
</evidence>
<dbReference type="SUPFAM" id="SSF52317">
    <property type="entry name" value="Class I glutamine amidotransferase-like"/>
    <property type="match status" value="1"/>
</dbReference>
<dbReference type="PANTHER" id="PTHR43235">
    <property type="entry name" value="GLUTAMINE AMIDOTRANSFERASE PB2B2.05-RELATED"/>
    <property type="match status" value="1"/>
</dbReference>
<protein>
    <recommendedName>
        <fullName evidence="5">gamma-glutamyl-gamma-aminobutyrate hydrolase</fullName>
        <ecNumber evidence="5">3.5.1.94</ecNumber>
    </recommendedName>
</protein>